<protein>
    <submittedName>
        <fullName evidence="15">Zinc finger, RING-type</fullName>
    </submittedName>
</protein>
<evidence type="ECO:0000256" key="6">
    <source>
        <dbReference type="ARBA" id="ARBA00022771"/>
    </source>
</evidence>
<dbReference type="InterPro" id="IPR013083">
    <property type="entry name" value="Znf_RING/FYVE/PHD"/>
</dbReference>
<keyword evidence="16" id="KW-1185">Reference proteome</keyword>
<evidence type="ECO:0000256" key="7">
    <source>
        <dbReference type="ARBA" id="ARBA00022786"/>
    </source>
</evidence>
<dbReference type="GO" id="GO:0016020">
    <property type="term" value="C:membrane"/>
    <property type="evidence" value="ECO:0007669"/>
    <property type="project" value="UniProtKB-SubCell"/>
</dbReference>
<evidence type="ECO:0000256" key="5">
    <source>
        <dbReference type="ARBA" id="ARBA00022723"/>
    </source>
</evidence>
<comment type="pathway">
    <text evidence="2">Protein modification; protein ubiquitination.</text>
</comment>
<dbReference type="EMBL" id="JBAMMX010000021">
    <property type="protein sequence ID" value="KAK6920416.1"/>
    <property type="molecule type" value="Genomic_DNA"/>
</dbReference>
<keyword evidence="3" id="KW-0808">Transferase</keyword>
<organism evidence="15 16">
    <name type="scientific">Dillenia turbinata</name>
    <dbReference type="NCBI Taxonomy" id="194707"/>
    <lineage>
        <taxon>Eukaryota</taxon>
        <taxon>Viridiplantae</taxon>
        <taxon>Streptophyta</taxon>
        <taxon>Embryophyta</taxon>
        <taxon>Tracheophyta</taxon>
        <taxon>Spermatophyta</taxon>
        <taxon>Magnoliopsida</taxon>
        <taxon>eudicotyledons</taxon>
        <taxon>Gunneridae</taxon>
        <taxon>Pentapetalae</taxon>
        <taxon>Dilleniales</taxon>
        <taxon>Dilleniaceae</taxon>
        <taxon>Dillenia</taxon>
    </lineage>
</organism>
<dbReference type="Gene3D" id="3.30.40.10">
    <property type="entry name" value="Zinc/RING finger domain, C3HC4 (zinc finger)"/>
    <property type="match status" value="1"/>
</dbReference>
<keyword evidence="4 13" id="KW-0812">Transmembrane</keyword>
<evidence type="ECO:0000256" key="2">
    <source>
        <dbReference type="ARBA" id="ARBA00004906"/>
    </source>
</evidence>
<keyword evidence="8" id="KW-0862">Zinc</keyword>
<keyword evidence="7" id="KW-0833">Ubl conjugation pathway</keyword>
<gene>
    <name evidence="15" type="ORF">RJ641_016320</name>
</gene>
<dbReference type="PROSITE" id="PS50089">
    <property type="entry name" value="ZF_RING_2"/>
    <property type="match status" value="1"/>
</dbReference>
<dbReference type="GO" id="GO:0008270">
    <property type="term" value="F:zinc ion binding"/>
    <property type="evidence" value="ECO:0007669"/>
    <property type="project" value="UniProtKB-KW"/>
</dbReference>
<comment type="similarity">
    <text evidence="11">Belongs to the RING-type zinc finger family. ATL subfamily.</text>
</comment>
<dbReference type="PANTHER" id="PTHR45768">
    <property type="entry name" value="E3 UBIQUITIN-PROTEIN LIGASE RNF13-LIKE"/>
    <property type="match status" value="1"/>
</dbReference>
<evidence type="ECO:0000256" key="4">
    <source>
        <dbReference type="ARBA" id="ARBA00022692"/>
    </source>
</evidence>
<proteinExistence type="inferred from homology"/>
<sequence length="336" mass="36932">MPTEEIQSPNTNTSIVIVILVIAVAIIVSSSIYLLLRYLNRRHSLPDSDVLTTTTVSFHHHRHDPFSSSSSSRRRVSPEDHHIQNRALIESLPLFSFDSVKGPLSSADCAVCLSKFEPRDQLRLLPLCCHAFHAFCVDTWLASNHTCPLCRSTVVASDSELYSHLLPTSAAASANTASHVDPSGNNSFRLEIGTVSRRGVPSDSGDGRRSYSLGSFEYIVNQDSEVLVAPAAPEDHRYRRRASDCEIEVVDDKTAMEPQPPGASLAAEVGSRGSGRYWVRELASSASHLSLSSRRSSGRFFTGSSQRIEGAEGGWDWEANRIGEEISEVFRWFSGL</sequence>
<evidence type="ECO:0000256" key="3">
    <source>
        <dbReference type="ARBA" id="ARBA00022679"/>
    </source>
</evidence>
<evidence type="ECO:0000256" key="9">
    <source>
        <dbReference type="ARBA" id="ARBA00022989"/>
    </source>
</evidence>
<dbReference type="SUPFAM" id="SSF57850">
    <property type="entry name" value="RING/U-box"/>
    <property type="match status" value="1"/>
</dbReference>
<keyword evidence="10 13" id="KW-0472">Membrane</keyword>
<dbReference type="AlphaFoldDB" id="A0AAN8Z0X3"/>
<dbReference type="CDD" id="cd16461">
    <property type="entry name" value="RING-H2_EL5-like"/>
    <property type="match status" value="1"/>
</dbReference>
<evidence type="ECO:0000256" key="12">
    <source>
        <dbReference type="PROSITE-ProRule" id="PRU00175"/>
    </source>
</evidence>
<dbReference type="GO" id="GO:0016567">
    <property type="term" value="P:protein ubiquitination"/>
    <property type="evidence" value="ECO:0007669"/>
    <property type="project" value="TreeGrafter"/>
</dbReference>
<evidence type="ECO:0000313" key="15">
    <source>
        <dbReference type="EMBL" id="KAK6920416.1"/>
    </source>
</evidence>
<evidence type="ECO:0000256" key="10">
    <source>
        <dbReference type="ARBA" id="ARBA00023136"/>
    </source>
</evidence>
<keyword evidence="6 12" id="KW-0863">Zinc-finger</keyword>
<keyword evidence="9 13" id="KW-1133">Transmembrane helix</keyword>
<accession>A0AAN8Z0X3</accession>
<keyword evidence="5" id="KW-0479">Metal-binding</keyword>
<dbReference type="SMART" id="SM00184">
    <property type="entry name" value="RING"/>
    <property type="match status" value="1"/>
</dbReference>
<dbReference type="InterPro" id="IPR001841">
    <property type="entry name" value="Znf_RING"/>
</dbReference>
<name>A0AAN8Z0X3_9MAGN</name>
<evidence type="ECO:0000256" key="1">
    <source>
        <dbReference type="ARBA" id="ARBA00004167"/>
    </source>
</evidence>
<feature type="domain" description="RING-type" evidence="14">
    <location>
        <begin position="109"/>
        <end position="151"/>
    </location>
</feature>
<comment type="caution">
    <text evidence="15">The sequence shown here is derived from an EMBL/GenBank/DDBJ whole genome shotgun (WGS) entry which is preliminary data.</text>
</comment>
<reference evidence="15 16" key="1">
    <citation type="submission" date="2023-12" db="EMBL/GenBank/DDBJ databases">
        <title>A high-quality genome assembly for Dillenia turbinata (Dilleniales).</title>
        <authorList>
            <person name="Chanderbali A."/>
        </authorList>
    </citation>
    <scope>NUCLEOTIDE SEQUENCE [LARGE SCALE GENOMIC DNA]</scope>
    <source>
        <strain evidence="15">LSX21</strain>
        <tissue evidence="15">Leaf</tissue>
    </source>
</reference>
<evidence type="ECO:0000256" key="11">
    <source>
        <dbReference type="ARBA" id="ARBA00024209"/>
    </source>
</evidence>
<dbReference type="Pfam" id="PF13639">
    <property type="entry name" value="zf-RING_2"/>
    <property type="match status" value="1"/>
</dbReference>
<dbReference type="Proteomes" id="UP001370490">
    <property type="component" value="Unassembled WGS sequence"/>
</dbReference>
<comment type="subcellular location">
    <subcellularLocation>
        <location evidence="1">Membrane</location>
        <topology evidence="1">Single-pass membrane protein</topology>
    </subcellularLocation>
</comment>
<evidence type="ECO:0000313" key="16">
    <source>
        <dbReference type="Proteomes" id="UP001370490"/>
    </source>
</evidence>
<evidence type="ECO:0000256" key="8">
    <source>
        <dbReference type="ARBA" id="ARBA00022833"/>
    </source>
</evidence>
<evidence type="ECO:0000259" key="14">
    <source>
        <dbReference type="PROSITE" id="PS50089"/>
    </source>
</evidence>
<dbReference type="GO" id="GO:0016740">
    <property type="term" value="F:transferase activity"/>
    <property type="evidence" value="ECO:0007669"/>
    <property type="project" value="UniProtKB-KW"/>
</dbReference>
<dbReference type="PANTHER" id="PTHR45768:SF16">
    <property type="entry name" value="E3 UBIQUITIN-PROTEIN LIGASE ATL4"/>
    <property type="match status" value="1"/>
</dbReference>
<evidence type="ECO:0000256" key="13">
    <source>
        <dbReference type="SAM" id="Phobius"/>
    </source>
</evidence>
<feature type="transmembrane region" description="Helical" evidence="13">
    <location>
        <begin position="15"/>
        <end position="36"/>
    </location>
</feature>